<organism evidence="1 2">
    <name type="scientific">Fundidesulfovibrio magnetotacticus</name>
    <dbReference type="NCBI Taxonomy" id="2730080"/>
    <lineage>
        <taxon>Bacteria</taxon>
        <taxon>Pseudomonadati</taxon>
        <taxon>Thermodesulfobacteriota</taxon>
        <taxon>Desulfovibrionia</taxon>
        <taxon>Desulfovibrionales</taxon>
        <taxon>Desulfovibrionaceae</taxon>
        <taxon>Fundidesulfovibrio</taxon>
    </lineage>
</organism>
<dbReference type="Gene3D" id="3.40.50.1110">
    <property type="entry name" value="SGNH hydrolase"/>
    <property type="match status" value="1"/>
</dbReference>
<keyword evidence="2" id="KW-1185">Reference proteome</keyword>
<dbReference type="RefSeq" id="WP_173084610.1">
    <property type="nucleotide sequence ID" value="NZ_BLTE01000010.1"/>
</dbReference>
<evidence type="ECO:0000313" key="2">
    <source>
        <dbReference type="Proteomes" id="UP000494245"/>
    </source>
</evidence>
<dbReference type="AlphaFoldDB" id="A0A6V8LRX9"/>
<dbReference type="Proteomes" id="UP000494245">
    <property type="component" value="Unassembled WGS sequence"/>
</dbReference>
<reference evidence="1 2" key="2">
    <citation type="submission" date="2020-05" db="EMBL/GenBank/DDBJ databases">
        <title>Draft genome sequence of Desulfovibrio sp. strainFSS-1.</title>
        <authorList>
            <person name="Shimoshige H."/>
            <person name="Kobayashi H."/>
            <person name="Maekawa T."/>
        </authorList>
    </citation>
    <scope>NUCLEOTIDE SEQUENCE [LARGE SCALE GENOMIC DNA]</scope>
    <source>
        <strain evidence="1 2">SIID29052-01</strain>
    </source>
</reference>
<evidence type="ECO:0008006" key="3">
    <source>
        <dbReference type="Google" id="ProtNLM"/>
    </source>
</evidence>
<comment type="caution">
    <text evidence="1">The sequence shown here is derived from an EMBL/GenBank/DDBJ whole genome shotgun (WGS) entry which is preliminary data.</text>
</comment>
<dbReference type="SUPFAM" id="SSF52266">
    <property type="entry name" value="SGNH hydrolase"/>
    <property type="match status" value="1"/>
</dbReference>
<reference evidence="1 2" key="1">
    <citation type="submission" date="2020-04" db="EMBL/GenBank/DDBJ databases">
        <authorList>
            <consortium name="Desulfovibrio sp. FSS-1 genome sequencing consortium"/>
            <person name="Shimoshige H."/>
            <person name="Kobayashi H."/>
            <person name="Maekawa T."/>
        </authorList>
    </citation>
    <scope>NUCLEOTIDE SEQUENCE [LARGE SCALE GENOMIC DNA]</scope>
    <source>
        <strain evidence="1 2">SIID29052-01</strain>
    </source>
</reference>
<dbReference type="InterPro" id="IPR036514">
    <property type="entry name" value="SGNH_hydro_sf"/>
</dbReference>
<evidence type="ECO:0000313" key="1">
    <source>
        <dbReference type="EMBL" id="GFK94484.1"/>
    </source>
</evidence>
<accession>A0A6V8LRX9</accession>
<dbReference type="GO" id="GO:0016788">
    <property type="term" value="F:hydrolase activity, acting on ester bonds"/>
    <property type="evidence" value="ECO:0007669"/>
    <property type="project" value="UniProtKB-ARBA"/>
</dbReference>
<dbReference type="EMBL" id="BLTE01000010">
    <property type="protein sequence ID" value="GFK94484.1"/>
    <property type="molecule type" value="Genomic_DNA"/>
</dbReference>
<proteinExistence type="predicted"/>
<name>A0A6V8LRX9_9BACT</name>
<sequence length="535" mass="58477">MNNIARTVALVILSTWVLILLAEAVLHVVSSAPEYVNYEFHPDLAGDLPPNVSVMDTLIKGLPYRVSTNAQGLRAQEPLLPRDEVGVRVLCLGDSFTFGVGVDDKATYPFLLQQFLRKAMPGKVVDVVNSGIPFFDIVDELDYWYQKGQALKPDVVVCQFYYNDLQTMNGRSFRRERRAQSAPYSRVKAVLKESRLFALAASLAYRLASIAPAASGGGASGADPWYEGRYCSDMSPEIMEIVRGGVLDAANNGALACRWDKYLANLLELKSAVEATGARFVLVMIPDEAQLAAPLAGPDVYFQSVLPGLGVDALDLLFVFREVHHRERLKLYNSPLDFHTNAQGNTLVAKLTAESVLRTLSVRDDAPPDRAKGFPGSWRVAFRFGAHGLEADQAPPGGERVEVQQSQTLHWQGMDTVDGPAVATTYADVPGELTVRVTGMEPSTYLGLTLHPIVYNEAVNGGIRIYVELDNGQVLQVLDRENSTPQGTRLLCDLFFPDKPFRAVTLRFVIGKSTGLAVDKAKGSTSSQQLTLRAG</sequence>
<protein>
    <recommendedName>
        <fullName evidence="3">SGNH hydrolase-type esterase domain-containing protein</fullName>
    </recommendedName>
</protein>
<gene>
    <name evidence="1" type="ORF">NNJEOMEG_02330</name>
</gene>